<protein>
    <submittedName>
        <fullName evidence="2">Uncharacterized protein</fullName>
    </submittedName>
</protein>
<feature type="transmembrane region" description="Helical" evidence="1">
    <location>
        <begin position="43"/>
        <end position="63"/>
    </location>
</feature>
<dbReference type="AlphaFoldDB" id="A0A8E2E8T9"/>
<evidence type="ECO:0000313" key="2">
    <source>
        <dbReference type="EMBL" id="OCK79561.1"/>
    </source>
</evidence>
<reference evidence="2 3" key="1">
    <citation type="journal article" date="2016" name="Nat. Commun.">
        <title>Ectomycorrhizal ecology is imprinted in the genome of the dominant symbiotic fungus Cenococcum geophilum.</title>
        <authorList>
            <consortium name="DOE Joint Genome Institute"/>
            <person name="Peter M."/>
            <person name="Kohler A."/>
            <person name="Ohm R.A."/>
            <person name="Kuo A."/>
            <person name="Krutzmann J."/>
            <person name="Morin E."/>
            <person name="Arend M."/>
            <person name="Barry K.W."/>
            <person name="Binder M."/>
            <person name="Choi C."/>
            <person name="Clum A."/>
            <person name="Copeland A."/>
            <person name="Grisel N."/>
            <person name="Haridas S."/>
            <person name="Kipfer T."/>
            <person name="LaButti K."/>
            <person name="Lindquist E."/>
            <person name="Lipzen A."/>
            <person name="Maire R."/>
            <person name="Meier B."/>
            <person name="Mihaltcheva S."/>
            <person name="Molinier V."/>
            <person name="Murat C."/>
            <person name="Poggeler S."/>
            <person name="Quandt C.A."/>
            <person name="Sperisen C."/>
            <person name="Tritt A."/>
            <person name="Tisserant E."/>
            <person name="Crous P.W."/>
            <person name="Henrissat B."/>
            <person name="Nehls U."/>
            <person name="Egli S."/>
            <person name="Spatafora J.W."/>
            <person name="Grigoriev I.V."/>
            <person name="Martin F.M."/>
        </authorList>
    </citation>
    <scope>NUCLEOTIDE SEQUENCE [LARGE SCALE GENOMIC DNA]</scope>
    <source>
        <strain evidence="2 3">CBS 459.81</strain>
    </source>
</reference>
<organism evidence="2 3">
    <name type="scientific">Lepidopterella palustris CBS 459.81</name>
    <dbReference type="NCBI Taxonomy" id="1314670"/>
    <lineage>
        <taxon>Eukaryota</taxon>
        <taxon>Fungi</taxon>
        <taxon>Dikarya</taxon>
        <taxon>Ascomycota</taxon>
        <taxon>Pezizomycotina</taxon>
        <taxon>Dothideomycetes</taxon>
        <taxon>Pleosporomycetidae</taxon>
        <taxon>Mytilinidiales</taxon>
        <taxon>Argynnaceae</taxon>
        <taxon>Lepidopterella</taxon>
    </lineage>
</organism>
<sequence length="86" mass="10140">MLKRAMWLGECAPAVTTLFWHMLHRKSMEDADVRLLWYPFYQARMALIIFIFSGETSLCFRFINKNGATRTNNKVISLNQGYLMIF</sequence>
<keyword evidence="3" id="KW-1185">Reference proteome</keyword>
<evidence type="ECO:0000313" key="3">
    <source>
        <dbReference type="Proteomes" id="UP000250266"/>
    </source>
</evidence>
<keyword evidence="1" id="KW-1133">Transmembrane helix</keyword>
<evidence type="ECO:0000256" key="1">
    <source>
        <dbReference type="SAM" id="Phobius"/>
    </source>
</evidence>
<keyword evidence="1" id="KW-0812">Transmembrane</keyword>
<gene>
    <name evidence="2" type="ORF">K432DRAFT_64074</name>
</gene>
<dbReference type="Proteomes" id="UP000250266">
    <property type="component" value="Unassembled WGS sequence"/>
</dbReference>
<accession>A0A8E2E8T9</accession>
<proteinExistence type="predicted"/>
<feature type="transmembrane region" description="Helical" evidence="1">
    <location>
        <begin position="7"/>
        <end position="23"/>
    </location>
</feature>
<keyword evidence="1" id="KW-0472">Membrane</keyword>
<dbReference type="EMBL" id="KV744999">
    <property type="protein sequence ID" value="OCK79561.1"/>
    <property type="molecule type" value="Genomic_DNA"/>
</dbReference>
<name>A0A8E2E8T9_9PEZI</name>